<name>B1Y015_LEPCP</name>
<sequence>MSGVELYVYYRVAAADEALACAQVQALQQRLGVELPGLQARLLRRGADGSSTGAEPGGLSTWMETYRHADGLGGDRLALIRQAALDVPSVRVGTRHEECFEPVDRALAGGTAAPEH</sequence>
<evidence type="ECO:0000313" key="2">
    <source>
        <dbReference type="Proteomes" id="UP000001693"/>
    </source>
</evidence>
<dbReference type="Proteomes" id="UP000001693">
    <property type="component" value="Chromosome"/>
</dbReference>
<accession>B1Y015</accession>
<proteinExistence type="predicted"/>
<evidence type="ECO:0008006" key="3">
    <source>
        <dbReference type="Google" id="ProtNLM"/>
    </source>
</evidence>
<keyword evidence="2" id="KW-1185">Reference proteome</keyword>
<dbReference type="STRING" id="395495.Lcho_1875"/>
<reference evidence="1 2" key="1">
    <citation type="submission" date="2008-03" db="EMBL/GenBank/DDBJ databases">
        <title>Complete sequence of Leptothrix cholodnii SP-6.</title>
        <authorList>
            <consortium name="US DOE Joint Genome Institute"/>
            <person name="Copeland A."/>
            <person name="Lucas S."/>
            <person name="Lapidus A."/>
            <person name="Glavina del Rio T."/>
            <person name="Dalin E."/>
            <person name="Tice H."/>
            <person name="Bruce D."/>
            <person name="Goodwin L."/>
            <person name="Pitluck S."/>
            <person name="Chertkov O."/>
            <person name="Brettin T."/>
            <person name="Detter J.C."/>
            <person name="Han C."/>
            <person name="Kuske C.R."/>
            <person name="Schmutz J."/>
            <person name="Larimer F."/>
            <person name="Land M."/>
            <person name="Hauser L."/>
            <person name="Kyrpides N."/>
            <person name="Lykidis A."/>
            <person name="Emerson D."/>
            <person name="Richardson P."/>
        </authorList>
    </citation>
    <scope>NUCLEOTIDE SEQUENCE [LARGE SCALE GENOMIC DNA]</scope>
    <source>
        <strain evidence="2">ATCC 51168 / LMG 8142 / SP-6</strain>
    </source>
</reference>
<dbReference type="InterPro" id="IPR032556">
    <property type="entry name" value="DUF4936"/>
</dbReference>
<gene>
    <name evidence="1" type="ordered locus">Lcho_1875</name>
</gene>
<dbReference type="OrthoDB" id="8527613at2"/>
<dbReference type="RefSeq" id="WP_012346903.1">
    <property type="nucleotide sequence ID" value="NC_010524.1"/>
</dbReference>
<dbReference type="Pfam" id="PF16290">
    <property type="entry name" value="DUF4936"/>
    <property type="match status" value="1"/>
</dbReference>
<protein>
    <recommendedName>
        <fullName evidence="3">DUF4936 domain-containing protein</fullName>
    </recommendedName>
</protein>
<dbReference type="EMBL" id="CP001013">
    <property type="protein sequence ID" value="ACB34142.1"/>
    <property type="molecule type" value="Genomic_DNA"/>
</dbReference>
<organism evidence="1 2">
    <name type="scientific">Leptothrix cholodnii (strain ATCC 51168 / LMG 8142 / SP-6)</name>
    <name type="common">Leptothrix discophora (strain SP-6)</name>
    <dbReference type="NCBI Taxonomy" id="395495"/>
    <lineage>
        <taxon>Bacteria</taxon>
        <taxon>Pseudomonadati</taxon>
        <taxon>Pseudomonadota</taxon>
        <taxon>Betaproteobacteria</taxon>
        <taxon>Burkholderiales</taxon>
        <taxon>Sphaerotilaceae</taxon>
        <taxon>Leptothrix</taxon>
    </lineage>
</organism>
<dbReference type="KEGG" id="lch:Lcho_1875"/>
<dbReference type="AlphaFoldDB" id="B1Y015"/>
<evidence type="ECO:0000313" key="1">
    <source>
        <dbReference type="EMBL" id="ACB34142.1"/>
    </source>
</evidence>
<dbReference type="HOGENOM" id="CLU_2093807_0_0_4"/>